<evidence type="ECO:0000256" key="4">
    <source>
        <dbReference type="ARBA" id="ARBA00023235"/>
    </source>
</evidence>
<proteinExistence type="predicted"/>
<evidence type="ECO:0000313" key="6">
    <source>
        <dbReference type="EMBL" id="CDW60925.1"/>
    </source>
</evidence>
<comment type="catalytic activity">
    <reaction evidence="1">
        <text>[protein]-peptidylproline (omega=180) = [protein]-peptidylproline (omega=0)</text>
        <dbReference type="Rhea" id="RHEA:16237"/>
        <dbReference type="Rhea" id="RHEA-COMP:10747"/>
        <dbReference type="Rhea" id="RHEA-COMP:10748"/>
        <dbReference type="ChEBI" id="CHEBI:83833"/>
        <dbReference type="ChEBI" id="CHEBI:83834"/>
        <dbReference type="EC" id="5.2.1.8"/>
    </reaction>
</comment>
<dbReference type="Proteomes" id="UP000030665">
    <property type="component" value="Unassembled WGS sequence"/>
</dbReference>
<protein>
    <recommendedName>
        <fullName evidence="2">peptidylprolyl isomerase</fullName>
        <ecNumber evidence="2">5.2.1.8</ecNumber>
    </recommendedName>
    <alternativeName>
        <fullName evidence="5">Rotamase</fullName>
    </alternativeName>
</protein>
<reference evidence="6" key="2">
    <citation type="submission" date="2014-03" db="EMBL/GenBank/DDBJ databases">
        <title>The whipworm genome and dual-species transcriptomics of an intimate host-pathogen interaction.</title>
        <authorList>
            <person name="Foth B.J."/>
            <person name="Tsai I.J."/>
            <person name="Reid A.J."/>
            <person name="Bancroft A.J."/>
            <person name="Nichol S."/>
            <person name="Tracey A."/>
            <person name="Holroyd N."/>
            <person name="Cotton J.A."/>
            <person name="Stanley E.J."/>
            <person name="Zarowiecki M."/>
            <person name="Liu J.Z."/>
            <person name="Huckvale T."/>
            <person name="Cooper P.J."/>
            <person name="Grencis R.K."/>
            <person name="Berriman M."/>
        </authorList>
    </citation>
    <scope>NUCLEOTIDE SEQUENCE [LARGE SCALE GENOMIC DNA]</scope>
</reference>
<dbReference type="GO" id="GO:0003755">
    <property type="term" value="F:peptidyl-prolyl cis-trans isomerase activity"/>
    <property type="evidence" value="ECO:0007669"/>
    <property type="project" value="UniProtKB-EC"/>
</dbReference>
<dbReference type="InterPro" id="IPR019734">
    <property type="entry name" value="TPR_rpt"/>
</dbReference>
<reference evidence="6" key="1">
    <citation type="submission" date="2014-01" db="EMBL/GenBank/DDBJ databases">
        <authorList>
            <person name="Aslett M."/>
        </authorList>
    </citation>
    <scope>NUCLEOTIDE SEQUENCE</scope>
</reference>
<dbReference type="InterPro" id="IPR011990">
    <property type="entry name" value="TPR-like_helical_dom_sf"/>
</dbReference>
<sequence length="387" mass="43088">MINTLQSELLYLDIKVNAHLLGRLFIEPIGQAADNFLVQIFNFLQNNISNGTIGCVSKGAKFFIFFPELYSSFSVDRLRSVELDWSSDIKNSFQQYCVSRGATSITIPCPLGQNAIRDLDLTAKEQIAFVGLINDASNGAVLPRIVVFTSHWGASTFGGPLVGRIYKGTDLILHISALPTKSTNRPVETCSIEEIGTIASGCNLNLRQRDVLLDVFPDSPSSASVNYWDVMKVMNIVLAIKSSGSLLFRQEKYHMALYRFGKAIRYVNAACSFYRPNKDLEAKYLSVVLSCILNSAACKIKLKDFSGALEDCNEAMELDPSNPKAYYRRGQAYHGKLCYERSLFDLFTALRLAPHDRAIKNEIAAVTGAIQVYKKKKMRTQPANSQE</sequence>
<gene>
    <name evidence="6" type="ORF">TTRE_0000932901</name>
</gene>
<dbReference type="STRING" id="36087.A0A077ZQ87"/>
<evidence type="ECO:0000256" key="2">
    <source>
        <dbReference type="ARBA" id="ARBA00013194"/>
    </source>
</evidence>
<dbReference type="EMBL" id="HG807560">
    <property type="protein sequence ID" value="CDW60925.1"/>
    <property type="molecule type" value="Genomic_DNA"/>
</dbReference>
<keyword evidence="7" id="KW-1185">Reference proteome</keyword>
<organism evidence="6 7">
    <name type="scientific">Trichuris trichiura</name>
    <name type="common">Whipworm</name>
    <name type="synonym">Trichocephalus trichiurus</name>
    <dbReference type="NCBI Taxonomy" id="36087"/>
    <lineage>
        <taxon>Eukaryota</taxon>
        <taxon>Metazoa</taxon>
        <taxon>Ecdysozoa</taxon>
        <taxon>Nematoda</taxon>
        <taxon>Enoplea</taxon>
        <taxon>Dorylaimia</taxon>
        <taxon>Trichinellida</taxon>
        <taxon>Trichuridae</taxon>
        <taxon>Trichuris</taxon>
    </lineage>
</organism>
<dbReference type="SMART" id="SM00028">
    <property type="entry name" value="TPR"/>
    <property type="match status" value="3"/>
</dbReference>
<keyword evidence="3" id="KW-0697">Rotamase</keyword>
<evidence type="ECO:0000256" key="1">
    <source>
        <dbReference type="ARBA" id="ARBA00000971"/>
    </source>
</evidence>
<name>A0A077ZQ87_TRITR</name>
<dbReference type="PANTHER" id="PTHR46512">
    <property type="entry name" value="PEPTIDYLPROLYL ISOMERASE"/>
    <property type="match status" value="1"/>
</dbReference>
<evidence type="ECO:0000256" key="5">
    <source>
        <dbReference type="ARBA" id="ARBA00029569"/>
    </source>
</evidence>
<dbReference type="Gene3D" id="1.25.40.10">
    <property type="entry name" value="Tetratricopeptide repeat domain"/>
    <property type="match status" value="1"/>
</dbReference>
<evidence type="ECO:0000313" key="7">
    <source>
        <dbReference type="Proteomes" id="UP000030665"/>
    </source>
</evidence>
<dbReference type="PANTHER" id="PTHR46512:SF9">
    <property type="entry name" value="PEPTIDYLPROLYL ISOMERASE"/>
    <property type="match status" value="1"/>
</dbReference>
<accession>A0A077ZQ87</accession>
<dbReference type="EC" id="5.2.1.8" evidence="2"/>
<dbReference type="OrthoDB" id="407558at2759"/>
<dbReference type="InterPro" id="IPR050754">
    <property type="entry name" value="FKBP4/5/8-like"/>
</dbReference>
<dbReference type="SUPFAM" id="SSF48452">
    <property type="entry name" value="TPR-like"/>
    <property type="match status" value="1"/>
</dbReference>
<keyword evidence="4 6" id="KW-0413">Isomerase</keyword>
<dbReference type="Pfam" id="PF13414">
    <property type="entry name" value="TPR_11"/>
    <property type="match status" value="1"/>
</dbReference>
<dbReference type="AlphaFoldDB" id="A0A077ZQ87"/>
<evidence type="ECO:0000256" key="3">
    <source>
        <dbReference type="ARBA" id="ARBA00023110"/>
    </source>
</evidence>